<feature type="chain" id="PRO_5045563721" evidence="1">
    <location>
        <begin position="24"/>
        <end position="441"/>
    </location>
</feature>
<name>A0ABT3X4B7_9BACL</name>
<evidence type="ECO:0000313" key="4">
    <source>
        <dbReference type="Proteomes" id="UP001208017"/>
    </source>
</evidence>
<dbReference type="Gene3D" id="2.50.20.20">
    <property type="match status" value="1"/>
</dbReference>
<accession>A0ABT3X4B7</accession>
<gene>
    <name evidence="3" type="ORF">OS242_17560</name>
</gene>
<dbReference type="PANTHER" id="PTHR43308:SF5">
    <property type="entry name" value="S-LAYER PROTEIN _ PEPTIDOGLYCAN ENDO-BETA-N-ACETYLGLUCOSAMINIDASE"/>
    <property type="match status" value="1"/>
</dbReference>
<dbReference type="InterPro" id="IPR001119">
    <property type="entry name" value="SLH_dom"/>
</dbReference>
<organism evidence="3 4">
    <name type="scientific">Tumebacillus lacus</name>
    <dbReference type="NCBI Taxonomy" id="2995335"/>
    <lineage>
        <taxon>Bacteria</taxon>
        <taxon>Bacillati</taxon>
        <taxon>Bacillota</taxon>
        <taxon>Bacilli</taxon>
        <taxon>Bacillales</taxon>
        <taxon>Alicyclobacillaceae</taxon>
        <taxon>Tumebacillus</taxon>
    </lineage>
</organism>
<dbReference type="InterPro" id="IPR051465">
    <property type="entry name" value="Cell_Envelope_Struct_Comp"/>
</dbReference>
<feature type="domain" description="SLH" evidence="2">
    <location>
        <begin position="89"/>
        <end position="147"/>
    </location>
</feature>
<dbReference type="Pfam" id="PF20316">
    <property type="entry name" value="DUF6612"/>
    <property type="match status" value="1"/>
</dbReference>
<dbReference type="PROSITE" id="PS51272">
    <property type="entry name" value="SLH"/>
    <property type="match status" value="2"/>
</dbReference>
<feature type="signal peptide" evidence="1">
    <location>
        <begin position="1"/>
        <end position="23"/>
    </location>
</feature>
<reference evidence="3 4" key="1">
    <citation type="submission" date="2022-11" db="EMBL/GenBank/DDBJ databases">
        <title>Study of microbial diversity in lake waters.</title>
        <authorList>
            <person name="Zhang J."/>
        </authorList>
    </citation>
    <scope>NUCLEOTIDE SEQUENCE [LARGE SCALE GENOMIC DNA]</scope>
    <source>
        <strain evidence="3 4">DT12</strain>
    </source>
</reference>
<dbReference type="PANTHER" id="PTHR43308">
    <property type="entry name" value="OUTER MEMBRANE PROTEIN ALPHA-RELATED"/>
    <property type="match status" value="1"/>
</dbReference>
<proteinExistence type="predicted"/>
<dbReference type="EMBL" id="JAPMLT010000012">
    <property type="protein sequence ID" value="MCX7571754.1"/>
    <property type="molecule type" value="Genomic_DNA"/>
</dbReference>
<dbReference type="RefSeq" id="WP_267153000.1">
    <property type="nucleotide sequence ID" value="NZ_JAPMLT010000012.1"/>
</dbReference>
<evidence type="ECO:0000256" key="1">
    <source>
        <dbReference type="SAM" id="SignalP"/>
    </source>
</evidence>
<dbReference type="InterPro" id="IPR046720">
    <property type="entry name" value="DUF6612"/>
</dbReference>
<feature type="domain" description="SLH" evidence="2">
    <location>
        <begin position="25"/>
        <end position="88"/>
    </location>
</feature>
<keyword evidence="4" id="KW-1185">Reference proteome</keyword>
<dbReference type="Proteomes" id="UP001208017">
    <property type="component" value="Unassembled WGS sequence"/>
</dbReference>
<evidence type="ECO:0000313" key="3">
    <source>
        <dbReference type="EMBL" id="MCX7571754.1"/>
    </source>
</evidence>
<sequence length="441" mass="47863">MYKQITALLLTATLLAVADPAAAQTQPPKLWDIGGAYAKQEIEILVTDGILTGYEDNTFRPNASMTRQEFAKVLAKAMKLEGDAAAAAKFTDVAPWARPYVGALVKAGLTQGVSATQFGAMQNITREQLAVFFIRGFGMEALANDLAMPSSFIDRGQVTGYAQNAVALAQKVGFLKGSASSTGYSFMPRGLSARQAVARLAYEFYNNRESYTGQFQTIRQAVDHLKQAEAVTNAAESYKLNMGMSVKMIDFSMHTDMINEVIVKPEYTMRITGTVTAPDGTGTLVSEPVESYVYKGYNFMRGVGGEWVSVELTAEENVGPSALSSVESVPTRYLAAYSTVAENEAENTVTITSKPSSSEYLSLLPPDLLEASGGEEAIFTNVIYTFVIDRTTHQFKQMHIVEDHGADAQTTIDVTFSDYNAVTDIIIPQEIKDLYAGMSAK</sequence>
<evidence type="ECO:0000259" key="2">
    <source>
        <dbReference type="PROSITE" id="PS51272"/>
    </source>
</evidence>
<keyword evidence="1" id="KW-0732">Signal</keyword>
<protein>
    <submittedName>
        <fullName evidence="3">S-layer homology domain-containing protein</fullName>
    </submittedName>
</protein>
<dbReference type="Pfam" id="PF00395">
    <property type="entry name" value="SLH"/>
    <property type="match status" value="2"/>
</dbReference>
<comment type="caution">
    <text evidence="3">The sequence shown here is derived from an EMBL/GenBank/DDBJ whole genome shotgun (WGS) entry which is preliminary data.</text>
</comment>